<evidence type="ECO:0000256" key="7">
    <source>
        <dbReference type="PIRSR" id="PIRSR005461-1"/>
    </source>
</evidence>
<keyword evidence="2" id="KW-0698">rRNA processing</keyword>
<organism evidence="9 10">
    <name type="scientific">Papiliotrema laurentii</name>
    <name type="common">Cryptococcus laurentii</name>
    <dbReference type="NCBI Taxonomy" id="5418"/>
    <lineage>
        <taxon>Eukaryota</taxon>
        <taxon>Fungi</taxon>
        <taxon>Dikarya</taxon>
        <taxon>Basidiomycota</taxon>
        <taxon>Agaricomycotina</taxon>
        <taxon>Tremellomycetes</taxon>
        <taxon>Tremellales</taxon>
        <taxon>Rhynchogastremaceae</taxon>
        <taxon>Papiliotrema</taxon>
    </lineage>
</organism>
<dbReference type="EMBL" id="JAODAN010000004">
    <property type="protein sequence ID" value="KAK1925127.1"/>
    <property type="molecule type" value="Genomic_DNA"/>
</dbReference>
<dbReference type="GO" id="GO:0005739">
    <property type="term" value="C:mitochondrion"/>
    <property type="evidence" value="ECO:0007669"/>
    <property type="project" value="TreeGrafter"/>
</dbReference>
<dbReference type="PIRSF" id="PIRSF005461">
    <property type="entry name" value="23S_rRNA_mtase"/>
    <property type="match status" value="1"/>
</dbReference>
<keyword evidence="10" id="KW-1185">Reference proteome</keyword>
<dbReference type="GO" id="GO:0008650">
    <property type="term" value="F:rRNA (uridine-2'-O-)-methyltransferase activity"/>
    <property type="evidence" value="ECO:0007669"/>
    <property type="project" value="TreeGrafter"/>
</dbReference>
<evidence type="ECO:0000256" key="5">
    <source>
        <dbReference type="ARBA" id="ARBA00022691"/>
    </source>
</evidence>
<comment type="caution">
    <text evidence="9">The sequence shown here is derived from an EMBL/GenBank/DDBJ whole genome shotgun (WGS) entry which is preliminary data.</text>
</comment>
<dbReference type="SUPFAM" id="SSF53335">
    <property type="entry name" value="S-adenosyl-L-methionine-dependent methyltransferases"/>
    <property type="match status" value="1"/>
</dbReference>
<feature type="active site" description="Proton acceptor" evidence="7">
    <location>
        <position position="219"/>
    </location>
</feature>
<evidence type="ECO:0000259" key="8">
    <source>
        <dbReference type="Pfam" id="PF01728"/>
    </source>
</evidence>
<feature type="domain" description="Ribosomal RNA methyltransferase FtsJ" evidence="8">
    <location>
        <begin position="41"/>
        <end position="263"/>
    </location>
</feature>
<dbReference type="AlphaFoldDB" id="A0AAD9FRZ6"/>
<protein>
    <recommendedName>
        <fullName evidence="6">rRNA methyltransferase 2, mitochondrial</fullName>
    </recommendedName>
</protein>
<comment type="similarity">
    <text evidence="1">Belongs to the class I-like SAM-binding methyltransferase superfamily. RNA methyltransferase RlmE family.</text>
</comment>
<keyword evidence="4" id="KW-0808">Transferase</keyword>
<reference evidence="9" key="1">
    <citation type="submission" date="2023-02" db="EMBL/GenBank/DDBJ databases">
        <title>Identification and recombinant expression of a fungal hydrolase from Papiliotrema laurentii that hydrolyzes apple cutin and clears colloidal polyester polyurethane.</title>
        <authorList>
            <consortium name="DOE Joint Genome Institute"/>
            <person name="Roman V.A."/>
            <person name="Bojanowski C."/>
            <person name="Crable B.R."/>
            <person name="Wagner D.N."/>
            <person name="Hung C.S."/>
            <person name="Nadeau L.J."/>
            <person name="Schratz L."/>
            <person name="Haridas S."/>
            <person name="Pangilinan J."/>
            <person name="Lipzen A."/>
            <person name="Na H."/>
            <person name="Yan M."/>
            <person name="Ng V."/>
            <person name="Grigoriev I.V."/>
            <person name="Spatafora J.W."/>
            <person name="Barlow D."/>
            <person name="Biffinger J."/>
            <person name="Kelley-Loughnane N."/>
            <person name="Varaljay V.A."/>
            <person name="Crookes-Goodson W.J."/>
        </authorList>
    </citation>
    <scope>NUCLEOTIDE SEQUENCE</scope>
    <source>
        <strain evidence="9">5307AH</strain>
    </source>
</reference>
<dbReference type="Gene3D" id="3.40.50.150">
    <property type="entry name" value="Vaccinia Virus protein VP39"/>
    <property type="match status" value="1"/>
</dbReference>
<accession>A0AAD9FRZ6</accession>
<dbReference type="InterPro" id="IPR002877">
    <property type="entry name" value="RNA_MeTrfase_FtsJ_dom"/>
</dbReference>
<evidence type="ECO:0000256" key="2">
    <source>
        <dbReference type="ARBA" id="ARBA00022552"/>
    </source>
</evidence>
<keyword evidence="3 9" id="KW-0489">Methyltransferase</keyword>
<dbReference type="PANTHER" id="PTHR10920">
    <property type="entry name" value="RIBOSOMAL RNA METHYLTRANSFERASE"/>
    <property type="match status" value="1"/>
</dbReference>
<dbReference type="Proteomes" id="UP001182556">
    <property type="component" value="Unassembled WGS sequence"/>
</dbReference>
<dbReference type="Pfam" id="PF01728">
    <property type="entry name" value="FtsJ"/>
    <property type="match status" value="1"/>
</dbReference>
<dbReference type="InterPro" id="IPR015507">
    <property type="entry name" value="rRNA-MeTfrase_E"/>
</dbReference>
<gene>
    <name evidence="9" type="ORF">DB88DRAFT_252298</name>
</gene>
<proteinExistence type="inferred from homology"/>
<dbReference type="FunFam" id="3.40.50.150:FF:000332">
    <property type="entry name" value="Ribosomal RNA large subunit methyltransferase J"/>
    <property type="match status" value="1"/>
</dbReference>
<evidence type="ECO:0000256" key="6">
    <source>
        <dbReference type="ARBA" id="ARBA00041184"/>
    </source>
</evidence>
<keyword evidence="5 7" id="KW-0949">S-adenosyl-L-methionine</keyword>
<evidence type="ECO:0000313" key="10">
    <source>
        <dbReference type="Proteomes" id="UP001182556"/>
    </source>
</evidence>
<name>A0AAD9FRZ6_PAPLA</name>
<dbReference type="InterPro" id="IPR029063">
    <property type="entry name" value="SAM-dependent_MTases_sf"/>
</dbReference>
<evidence type="ECO:0000256" key="4">
    <source>
        <dbReference type="ARBA" id="ARBA00022679"/>
    </source>
</evidence>
<dbReference type="PANTHER" id="PTHR10920:SF18">
    <property type="entry name" value="RRNA METHYLTRANSFERASE 2, MITOCHONDRIAL"/>
    <property type="match status" value="1"/>
</dbReference>
<sequence length="267" mass="29536">MRPSLSLWKKSASSSRWLTRQANDPYVKARTANTTGDAPAYRSRSSFKLLSMNAKHPFLLAPKPEFEGDKIVVDLGAAPGGWSQAAAHLMGGQGRVFALDILDFTPLPGVHSLKGDFLDPKVQADLRAAINEFRPPQFGLAAGYESGTGEENRERVVDVVLSDMMAPMTGVRLRDVAASLDLVQAASSFAFSTLRSGQGEETWLSKGQQRYPGGHLLVKFFQHPDLDEYKREVLQPRFHKITVEKPPESRKESSEAYWLCQGYKGEP</sequence>
<evidence type="ECO:0000256" key="3">
    <source>
        <dbReference type="ARBA" id="ARBA00022603"/>
    </source>
</evidence>
<dbReference type="HAMAP" id="MF_01547">
    <property type="entry name" value="RNA_methyltr_E"/>
    <property type="match status" value="1"/>
</dbReference>
<evidence type="ECO:0000256" key="1">
    <source>
        <dbReference type="ARBA" id="ARBA00009258"/>
    </source>
</evidence>
<dbReference type="InterPro" id="IPR050082">
    <property type="entry name" value="RNA_methyltr_RlmE"/>
</dbReference>
<evidence type="ECO:0000313" key="9">
    <source>
        <dbReference type="EMBL" id="KAK1925127.1"/>
    </source>
</evidence>